<keyword evidence="3 5" id="KW-1133">Transmembrane helix</keyword>
<dbReference type="Gene3D" id="1.20.1250.20">
    <property type="entry name" value="MFS general substrate transporter like domains"/>
    <property type="match status" value="2"/>
</dbReference>
<protein>
    <submittedName>
        <fullName evidence="6">Unnamed protein product</fullName>
    </submittedName>
</protein>
<dbReference type="InterPro" id="IPR000109">
    <property type="entry name" value="POT_fam"/>
</dbReference>
<evidence type="ECO:0000256" key="3">
    <source>
        <dbReference type="ARBA" id="ARBA00022989"/>
    </source>
</evidence>
<keyword evidence="4 5" id="KW-0472">Membrane</keyword>
<keyword evidence="7" id="KW-1185">Reference proteome</keyword>
<keyword evidence="2 5" id="KW-0812">Transmembrane</keyword>
<evidence type="ECO:0000256" key="2">
    <source>
        <dbReference type="ARBA" id="ARBA00022692"/>
    </source>
</evidence>
<dbReference type="OrthoDB" id="10447786at2759"/>
<dbReference type="EMBL" id="BSXW01000405">
    <property type="protein sequence ID" value="GMF21336.1"/>
    <property type="molecule type" value="Genomic_DNA"/>
</dbReference>
<evidence type="ECO:0000256" key="5">
    <source>
        <dbReference type="SAM" id="Phobius"/>
    </source>
</evidence>
<proteinExistence type="predicted"/>
<evidence type="ECO:0000256" key="4">
    <source>
        <dbReference type="ARBA" id="ARBA00023136"/>
    </source>
</evidence>
<comment type="subcellular location">
    <subcellularLocation>
        <location evidence="1">Membrane</location>
        <topology evidence="1">Multi-pass membrane protein</topology>
    </subcellularLocation>
</comment>
<feature type="transmembrane region" description="Helical" evidence="5">
    <location>
        <begin position="131"/>
        <end position="152"/>
    </location>
</feature>
<dbReference type="AlphaFoldDB" id="A0A9W6WP62"/>
<dbReference type="Pfam" id="PF00854">
    <property type="entry name" value="PTR2"/>
    <property type="match status" value="1"/>
</dbReference>
<name>A0A9W6WP62_9STRA</name>
<evidence type="ECO:0000313" key="7">
    <source>
        <dbReference type="Proteomes" id="UP001165083"/>
    </source>
</evidence>
<dbReference type="InterPro" id="IPR036259">
    <property type="entry name" value="MFS_trans_sf"/>
</dbReference>
<sequence>MISAAVMLFAIIMLCVGYPRYVFMPPTERSISMLCQLGWDSARQTRKGFILVSATFCFLAALIVNVISAFSVDSGSVGNILSYVAAVLVLTGIVDWVYAGQDQSFLDVSKSSIGGAFDDERVEGYKKLVRVLPPGVMLAVFDPIVTVIFIPILDSIVYPLYTKRAGKSPSKFGKTAVGLTVATAGLFWAGIFEVIRRNAGALEDVTAAARSP</sequence>
<feature type="transmembrane region" description="Helical" evidence="5">
    <location>
        <begin position="80"/>
        <end position="99"/>
    </location>
</feature>
<dbReference type="GO" id="GO:0022857">
    <property type="term" value="F:transmembrane transporter activity"/>
    <property type="evidence" value="ECO:0007669"/>
    <property type="project" value="InterPro"/>
</dbReference>
<accession>A0A9W6WP62</accession>
<evidence type="ECO:0000313" key="6">
    <source>
        <dbReference type="EMBL" id="GMF21336.1"/>
    </source>
</evidence>
<reference evidence="6" key="1">
    <citation type="submission" date="2023-04" db="EMBL/GenBank/DDBJ databases">
        <title>Phytophthora lilii NBRC 32176.</title>
        <authorList>
            <person name="Ichikawa N."/>
            <person name="Sato H."/>
            <person name="Tonouchi N."/>
        </authorList>
    </citation>
    <scope>NUCLEOTIDE SEQUENCE</scope>
    <source>
        <strain evidence="6">NBRC 32176</strain>
    </source>
</reference>
<dbReference type="GO" id="GO:0016020">
    <property type="term" value="C:membrane"/>
    <property type="evidence" value="ECO:0007669"/>
    <property type="project" value="UniProtKB-SubCell"/>
</dbReference>
<gene>
    <name evidence="6" type="ORF">Plil01_000841700</name>
</gene>
<feature type="transmembrane region" description="Helical" evidence="5">
    <location>
        <begin position="49"/>
        <end position="68"/>
    </location>
</feature>
<feature type="transmembrane region" description="Helical" evidence="5">
    <location>
        <begin position="172"/>
        <end position="192"/>
    </location>
</feature>
<evidence type="ECO:0000256" key="1">
    <source>
        <dbReference type="ARBA" id="ARBA00004141"/>
    </source>
</evidence>
<organism evidence="6 7">
    <name type="scientific">Phytophthora lilii</name>
    <dbReference type="NCBI Taxonomy" id="2077276"/>
    <lineage>
        <taxon>Eukaryota</taxon>
        <taxon>Sar</taxon>
        <taxon>Stramenopiles</taxon>
        <taxon>Oomycota</taxon>
        <taxon>Peronosporomycetes</taxon>
        <taxon>Peronosporales</taxon>
        <taxon>Peronosporaceae</taxon>
        <taxon>Phytophthora</taxon>
    </lineage>
</organism>
<dbReference type="Proteomes" id="UP001165083">
    <property type="component" value="Unassembled WGS sequence"/>
</dbReference>
<comment type="caution">
    <text evidence="6">The sequence shown here is derived from an EMBL/GenBank/DDBJ whole genome shotgun (WGS) entry which is preliminary data.</text>
</comment>
<feature type="transmembrane region" description="Helical" evidence="5">
    <location>
        <begin position="6"/>
        <end position="23"/>
    </location>
</feature>